<evidence type="ECO:0000256" key="5">
    <source>
        <dbReference type="ARBA" id="ARBA00022970"/>
    </source>
</evidence>
<feature type="transmembrane region" description="Helical" evidence="9">
    <location>
        <begin position="262"/>
        <end position="282"/>
    </location>
</feature>
<name>A0A8G2BFK3_9PROT</name>
<evidence type="ECO:0000256" key="8">
    <source>
        <dbReference type="ARBA" id="ARBA00037998"/>
    </source>
</evidence>
<feature type="transmembrane region" description="Helical" evidence="9">
    <location>
        <begin position="43"/>
        <end position="62"/>
    </location>
</feature>
<evidence type="ECO:0000256" key="7">
    <source>
        <dbReference type="ARBA" id="ARBA00023136"/>
    </source>
</evidence>
<evidence type="ECO:0000313" key="10">
    <source>
        <dbReference type="EMBL" id="SDF40049.1"/>
    </source>
</evidence>
<dbReference type="RefSeq" id="WP_028795599.1">
    <property type="nucleotide sequence ID" value="NZ_FNBW01000003.1"/>
</dbReference>
<dbReference type="InterPro" id="IPR052157">
    <property type="entry name" value="BCAA_transport_permease"/>
</dbReference>
<dbReference type="Pfam" id="PF02653">
    <property type="entry name" value="BPD_transp_2"/>
    <property type="match status" value="1"/>
</dbReference>
<feature type="transmembrane region" description="Helical" evidence="9">
    <location>
        <begin position="6"/>
        <end position="31"/>
    </location>
</feature>
<dbReference type="GO" id="GO:0006865">
    <property type="term" value="P:amino acid transport"/>
    <property type="evidence" value="ECO:0007669"/>
    <property type="project" value="UniProtKB-KW"/>
</dbReference>
<dbReference type="EMBL" id="FNBW01000003">
    <property type="protein sequence ID" value="SDF40049.1"/>
    <property type="molecule type" value="Genomic_DNA"/>
</dbReference>
<protein>
    <submittedName>
        <fullName evidence="10">Branched-chain amino acid transport system permease protein</fullName>
    </submittedName>
</protein>
<dbReference type="Proteomes" id="UP000198615">
    <property type="component" value="Unassembled WGS sequence"/>
</dbReference>
<reference evidence="10 11" key="1">
    <citation type="submission" date="2016-10" db="EMBL/GenBank/DDBJ databases">
        <authorList>
            <person name="Varghese N."/>
            <person name="Submissions S."/>
        </authorList>
    </citation>
    <scope>NUCLEOTIDE SEQUENCE [LARGE SCALE GENOMIC DNA]</scope>
    <source>
        <strain evidence="10 11">DSM 18839</strain>
    </source>
</reference>
<keyword evidence="6 9" id="KW-1133">Transmembrane helix</keyword>
<evidence type="ECO:0000256" key="6">
    <source>
        <dbReference type="ARBA" id="ARBA00022989"/>
    </source>
</evidence>
<sequence>MVETSLQLLATALALGSAYALTALGFVLIINAVGAVNFAHGDLVMAGGFAAVALAILLPEGVPLPGFVVLPGVLLVMAIAGLALAGVAYVPLRRAPPVSVFISTIAVGLILQHAIALGAGPQPRVGPALVGGGMVELLGAALSYQQLATIAVAGVLCAAVHILLHRTRFGRRLRAAAQDPEMARACGIDLRITVGATFALAGALAGGAGLLLSHQYFVTPTDGATFMLKAYIAVVVGGWGRIWGAALAALFIAVFEVLVAAAVSYLVAEALLYLGVLALLMLRPQGLFGEAEGRRA</sequence>
<evidence type="ECO:0000313" key="11">
    <source>
        <dbReference type="Proteomes" id="UP000198615"/>
    </source>
</evidence>
<feature type="transmembrane region" description="Helical" evidence="9">
    <location>
        <begin position="98"/>
        <end position="119"/>
    </location>
</feature>
<feature type="transmembrane region" description="Helical" evidence="9">
    <location>
        <begin position="144"/>
        <end position="164"/>
    </location>
</feature>
<dbReference type="AlphaFoldDB" id="A0A8G2BFK3"/>
<evidence type="ECO:0000256" key="2">
    <source>
        <dbReference type="ARBA" id="ARBA00022448"/>
    </source>
</evidence>
<keyword evidence="3" id="KW-1003">Cell membrane</keyword>
<evidence type="ECO:0000256" key="4">
    <source>
        <dbReference type="ARBA" id="ARBA00022692"/>
    </source>
</evidence>
<dbReference type="InterPro" id="IPR001851">
    <property type="entry name" value="ABC_transp_permease"/>
</dbReference>
<evidence type="ECO:0000256" key="9">
    <source>
        <dbReference type="SAM" id="Phobius"/>
    </source>
</evidence>
<dbReference type="CDD" id="cd06582">
    <property type="entry name" value="TM_PBP1_LivH_like"/>
    <property type="match status" value="1"/>
</dbReference>
<keyword evidence="5" id="KW-0029">Amino-acid transport</keyword>
<organism evidence="10 11">
    <name type="scientific">Thalassobaculum litoreum DSM 18839</name>
    <dbReference type="NCBI Taxonomy" id="1123362"/>
    <lineage>
        <taxon>Bacteria</taxon>
        <taxon>Pseudomonadati</taxon>
        <taxon>Pseudomonadota</taxon>
        <taxon>Alphaproteobacteria</taxon>
        <taxon>Rhodospirillales</taxon>
        <taxon>Thalassobaculaceae</taxon>
        <taxon>Thalassobaculum</taxon>
    </lineage>
</organism>
<dbReference type="OrthoDB" id="9779023at2"/>
<dbReference type="GO" id="GO:0022857">
    <property type="term" value="F:transmembrane transporter activity"/>
    <property type="evidence" value="ECO:0007669"/>
    <property type="project" value="InterPro"/>
</dbReference>
<dbReference type="PANTHER" id="PTHR11795">
    <property type="entry name" value="BRANCHED-CHAIN AMINO ACID TRANSPORT SYSTEM PERMEASE PROTEIN LIVH"/>
    <property type="match status" value="1"/>
</dbReference>
<evidence type="ECO:0000256" key="3">
    <source>
        <dbReference type="ARBA" id="ARBA00022475"/>
    </source>
</evidence>
<comment type="subcellular location">
    <subcellularLocation>
        <location evidence="1">Cell membrane</location>
        <topology evidence="1">Multi-pass membrane protein</topology>
    </subcellularLocation>
</comment>
<accession>A0A8G2BFK3</accession>
<keyword evidence="11" id="KW-1185">Reference proteome</keyword>
<keyword evidence="7 9" id="KW-0472">Membrane</keyword>
<feature type="transmembrane region" description="Helical" evidence="9">
    <location>
        <begin position="230"/>
        <end position="255"/>
    </location>
</feature>
<dbReference type="GO" id="GO:0005886">
    <property type="term" value="C:plasma membrane"/>
    <property type="evidence" value="ECO:0007669"/>
    <property type="project" value="UniProtKB-SubCell"/>
</dbReference>
<proteinExistence type="inferred from homology"/>
<dbReference type="PANTHER" id="PTHR11795:SF445">
    <property type="entry name" value="AMINO ACID ABC TRANSPORTER PERMEASE PROTEIN"/>
    <property type="match status" value="1"/>
</dbReference>
<evidence type="ECO:0000256" key="1">
    <source>
        <dbReference type="ARBA" id="ARBA00004651"/>
    </source>
</evidence>
<keyword evidence="4 9" id="KW-0812">Transmembrane</keyword>
<feature type="transmembrane region" description="Helical" evidence="9">
    <location>
        <begin position="192"/>
        <end position="218"/>
    </location>
</feature>
<feature type="transmembrane region" description="Helical" evidence="9">
    <location>
        <begin position="68"/>
        <end position="91"/>
    </location>
</feature>
<comment type="similarity">
    <text evidence="8">Belongs to the binding-protein-dependent transport system permease family. LivHM subfamily.</text>
</comment>
<keyword evidence="2" id="KW-0813">Transport</keyword>
<comment type="caution">
    <text evidence="10">The sequence shown here is derived from an EMBL/GenBank/DDBJ whole genome shotgun (WGS) entry which is preliminary data.</text>
</comment>
<gene>
    <name evidence="10" type="ORF">SAMN05660686_01169</name>
</gene>